<dbReference type="GO" id="GO:0016042">
    <property type="term" value="P:lipid catabolic process"/>
    <property type="evidence" value="ECO:0007669"/>
    <property type="project" value="UniProtKB-KW"/>
</dbReference>
<dbReference type="InterPro" id="IPR001736">
    <property type="entry name" value="PLipase_D/transphosphatidylase"/>
</dbReference>
<dbReference type="Gene3D" id="3.30.870.10">
    <property type="entry name" value="Endonuclease Chain A"/>
    <property type="match status" value="1"/>
</dbReference>
<dbReference type="PROSITE" id="PS50035">
    <property type="entry name" value="PLD"/>
    <property type="match status" value="1"/>
</dbReference>
<dbReference type="eggNOG" id="COG1502">
    <property type="taxonomic scope" value="Bacteria"/>
</dbReference>
<feature type="domain" description="PLD phosphodiesterase" evidence="7">
    <location>
        <begin position="85"/>
        <end position="112"/>
    </location>
</feature>
<dbReference type="PATRIC" id="fig|1307436.3.peg.4759"/>
<keyword evidence="5" id="KW-0442">Lipid degradation</keyword>
<keyword evidence="6" id="KW-0443">Lipid metabolism</keyword>
<keyword evidence="4" id="KW-0378">Hydrolase</keyword>
<comment type="similarity">
    <text evidence="2">Belongs to the phospholipase D family.</text>
</comment>
<protein>
    <recommendedName>
        <fullName evidence="3">phospholipase D</fullName>
        <ecNumber evidence="3">3.1.4.4</ecNumber>
    </recommendedName>
</protein>
<evidence type="ECO:0000256" key="2">
    <source>
        <dbReference type="ARBA" id="ARBA00008664"/>
    </source>
</evidence>
<dbReference type="Pfam" id="PF13091">
    <property type="entry name" value="PLDc_2"/>
    <property type="match status" value="1"/>
</dbReference>
<dbReference type="GO" id="GO:0006793">
    <property type="term" value="P:phosphorus metabolic process"/>
    <property type="evidence" value="ECO:0007669"/>
    <property type="project" value="UniProtKB-ARBA"/>
</dbReference>
<comment type="catalytic activity">
    <reaction evidence="1">
        <text>a 1,2-diacyl-sn-glycero-3-phosphocholine + H2O = a 1,2-diacyl-sn-glycero-3-phosphate + choline + H(+)</text>
        <dbReference type="Rhea" id="RHEA:14445"/>
        <dbReference type="ChEBI" id="CHEBI:15354"/>
        <dbReference type="ChEBI" id="CHEBI:15377"/>
        <dbReference type="ChEBI" id="CHEBI:15378"/>
        <dbReference type="ChEBI" id="CHEBI:57643"/>
        <dbReference type="ChEBI" id="CHEBI:58608"/>
        <dbReference type="EC" id="3.1.4.4"/>
    </reaction>
</comment>
<dbReference type="GO" id="GO:0016891">
    <property type="term" value="F:RNA endonuclease activity producing 5'-phosphomonoesters, hydrolytic mechanism"/>
    <property type="evidence" value="ECO:0007669"/>
    <property type="project" value="TreeGrafter"/>
</dbReference>
<evidence type="ECO:0000256" key="1">
    <source>
        <dbReference type="ARBA" id="ARBA00000798"/>
    </source>
</evidence>
<dbReference type="RefSeq" id="WP_035332871.1">
    <property type="nucleotide sequence ID" value="NZ_APVL01000029.1"/>
</dbReference>
<dbReference type="EMBL" id="APVL01000029">
    <property type="protein sequence ID" value="EWG08777.1"/>
    <property type="molecule type" value="Genomic_DNA"/>
</dbReference>
<sequence length="297" mass="35153">MNKIHFRDQQQVIMDSLKQAQKEVLIAVAWLNFELYSDIFISLAARNVKVKIVVNGDKKNSQHDSWIKQLKEAGIKIKQLRMWSPKNYMHHKFCIIDKRKLLIGSFNWSKNANNNFENLMELYDESIINPTRDEFSYLWGLNKKTIELQKQLKCPACRERTFKLLIVHLKAEDDHEYTECKIVSVCGCEDKYEDLDREYINPSFYHSIVSIAEYYNEQTDHLSDFPEQLAILEEEYDYDIKKFLQQLQSQFSIHAVALLEYNSISMDGEGEWSTEVIWKDRFAFGIKRSFEGSFDLI</sequence>
<reference evidence="8 9" key="2">
    <citation type="journal article" date="2016" name="Sci. Rep.">
        <title>A novel serine protease, Sep1, from Bacillus firmus DS-1 has nematicidal activity and degrades multiple intestinal-associated nematode proteins.</title>
        <authorList>
            <person name="Geng C."/>
            <person name="Nie X."/>
            <person name="Tang Z."/>
            <person name="Zhang Y."/>
            <person name="Lin J."/>
            <person name="Sun M."/>
            <person name="Peng D."/>
        </authorList>
    </citation>
    <scope>NUCLEOTIDE SEQUENCE [LARGE SCALE GENOMIC DNA]</scope>
    <source>
        <strain evidence="8 9">DS1</strain>
    </source>
</reference>
<evidence type="ECO:0000313" key="9">
    <source>
        <dbReference type="Proteomes" id="UP000019270"/>
    </source>
</evidence>
<dbReference type="Proteomes" id="UP000019270">
    <property type="component" value="Unassembled WGS sequence"/>
</dbReference>
<gene>
    <name evidence="8" type="ORF">PBF_22342</name>
</gene>
<evidence type="ECO:0000256" key="3">
    <source>
        <dbReference type="ARBA" id="ARBA00012027"/>
    </source>
</evidence>
<evidence type="ECO:0000256" key="5">
    <source>
        <dbReference type="ARBA" id="ARBA00022963"/>
    </source>
</evidence>
<dbReference type="PANTHER" id="PTHR43856:SF1">
    <property type="entry name" value="MITOCHONDRIAL CARDIOLIPIN HYDROLASE"/>
    <property type="match status" value="1"/>
</dbReference>
<dbReference type="PANTHER" id="PTHR43856">
    <property type="entry name" value="CARDIOLIPIN HYDROLASE"/>
    <property type="match status" value="1"/>
</dbReference>
<evidence type="ECO:0000313" key="8">
    <source>
        <dbReference type="EMBL" id="EWG08777.1"/>
    </source>
</evidence>
<dbReference type="SUPFAM" id="SSF56024">
    <property type="entry name" value="Phospholipase D/nuclease"/>
    <property type="match status" value="1"/>
</dbReference>
<dbReference type="SMART" id="SM00155">
    <property type="entry name" value="PLDc"/>
    <property type="match status" value="1"/>
</dbReference>
<evidence type="ECO:0000256" key="4">
    <source>
        <dbReference type="ARBA" id="ARBA00022801"/>
    </source>
</evidence>
<dbReference type="OrthoDB" id="9762009at2"/>
<dbReference type="InterPro" id="IPR025202">
    <property type="entry name" value="PLD-like_dom"/>
</dbReference>
<accession>W7L112</accession>
<proteinExistence type="inferred from homology"/>
<name>W7L112_CYTFI</name>
<evidence type="ECO:0000259" key="7">
    <source>
        <dbReference type="PROSITE" id="PS50035"/>
    </source>
</evidence>
<dbReference type="AlphaFoldDB" id="W7L112"/>
<comment type="caution">
    <text evidence="8">The sequence shown here is derived from an EMBL/GenBank/DDBJ whole genome shotgun (WGS) entry which is preliminary data.</text>
</comment>
<dbReference type="InterPro" id="IPR051406">
    <property type="entry name" value="PLD_domain"/>
</dbReference>
<dbReference type="GO" id="GO:0004630">
    <property type="term" value="F:phospholipase D activity"/>
    <property type="evidence" value="ECO:0007669"/>
    <property type="project" value="UniProtKB-EC"/>
</dbReference>
<organism evidence="8 9">
    <name type="scientific">Cytobacillus firmus DS1</name>
    <dbReference type="NCBI Taxonomy" id="1307436"/>
    <lineage>
        <taxon>Bacteria</taxon>
        <taxon>Bacillati</taxon>
        <taxon>Bacillota</taxon>
        <taxon>Bacilli</taxon>
        <taxon>Bacillales</taxon>
        <taxon>Bacillaceae</taxon>
        <taxon>Cytobacillus</taxon>
    </lineage>
</organism>
<dbReference type="EC" id="3.1.4.4" evidence="3"/>
<evidence type="ECO:0000256" key="6">
    <source>
        <dbReference type="ARBA" id="ARBA00023098"/>
    </source>
</evidence>
<reference evidence="9" key="1">
    <citation type="submission" date="2013-03" db="EMBL/GenBank/DDBJ databases">
        <title>Draft genome sequence of Bacillus firmus DS1.</title>
        <authorList>
            <person name="Peng D."/>
            <person name="Zhu L."/>
            <person name="Sun M."/>
        </authorList>
    </citation>
    <scope>NUCLEOTIDE SEQUENCE [LARGE SCALE GENOMIC DNA]</scope>
    <source>
        <strain evidence="9">DS1</strain>
    </source>
</reference>